<feature type="domain" description="Peptidase C1A papain C-terminal" evidence="5">
    <location>
        <begin position="160"/>
        <end position="482"/>
    </location>
</feature>
<reference evidence="6" key="1">
    <citation type="submission" date="2021-01" db="EMBL/GenBank/DDBJ databases">
        <authorList>
            <person name="Corre E."/>
            <person name="Pelletier E."/>
            <person name="Niang G."/>
            <person name="Scheremetjew M."/>
            <person name="Finn R."/>
            <person name="Kale V."/>
            <person name="Holt S."/>
            <person name="Cochrane G."/>
            <person name="Meng A."/>
            <person name="Brown T."/>
            <person name="Cohen L."/>
        </authorList>
    </citation>
    <scope>NUCLEOTIDE SEQUENCE</scope>
    <source>
        <strain evidence="6">CCAP 955/1</strain>
    </source>
</reference>
<comment type="similarity">
    <text evidence="1">Belongs to the peptidase C1 family.</text>
</comment>
<dbReference type="Pfam" id="PF00112">
    <property type="entry name" value="Peptidase_C1"/>
    <property type="match status" value="2"/>
</dbReference>
<keyword evidence="3" id="KW-0812">Transmembrane</keyword>
<feature type="transmembrane region" description="Helical" evidence="3">
    <location>
        <begin position="520"/>
        <end position="541"/>
    </location>
</feature>
<dbReference type="InterPro" id="IPR013201">
    <property type="entry name" value="Prot_inhib_I29"/>
</dbReference>
<keyword evidence="3" id="KW-1133">Transmembrane helix</keyword>
<organism evidence="6">
    <name type="scientific">Spumella elongata</name>
    <dbReference type="NCBI Taxonomy" id="89044"/>
    <lineage>
        <taxon>Eukaryota</taxon>
        <taxon>Sar</taxon>
        <taxon>Stramenopiles</taxon>
        <taxon>Ochrophyta</taxon>
        <taxon>Chrysophyceae</taxon>
        <taxon>Chromulinales</taxon>
        <taxon>Chromulinaceae</taxon>
        <taxon>Spumella</taxon>
    </lineage>
</organism>
<accession>A0A7S3H2Y4</accession>
<dbReference type="CDD" id="cd02248">
    <property type="entry name" value="Peptidase_C1A"/>
    <property type="match status" value="1"/>
</dbReference>
<dbReference type="SUPFAM" id="SSF54001">
    <property type="entry name" value="Cysteine proteinases"/>
    <property type="match status" value="1"/>
</dbReference>
<dbReference type="SMART" id="SM00645">
    <property type="entry name" value="Pept_C1"/>
    <property type="match status" value="1"/>
</dbReference>
<evidence type="ECO:0000256" key="1">
    <source>
        <dbReference type="ARBA" id="ARBA00008455"/>
    </source>
</evidence>
<protein>
    <recommendedName>
        <fullName evidence="5">Peptidase C1A papain C-terminal domain-containing protein</fullName>
    </recommendedName>
</protein>
<dbReference type="PANTHER" id="PTHR12411">
    <property type="entry name" value="CYSTEINE PROTEASE FAMILY C1-RELATED"/>
    <property type="match status" value="1"/>
</dbReference>
<evidence type="ECO:0000256" key="2">
    <source>
        <dbReference type="ARBA" id="ARBA00023145"/>
    </source>
</evidence>
<dbReference type="GO" id="GO:0008234">
    <property type="term" value="F:cysteine-type peptidase activity"/>
    <property type="evidence" value="ECO:0007669"/>
    <property type="project" value="InterPro"/>
</dbReference>
<dbReference type="InterPro" id="IPR038765">
    <property type="entry name" value="Papain-like_cys_pep_sf"/>
</dbReference>
<dbReference type="Gene3D" id="1.10.287.2250">
    <property type="match status" value="1"/>
</dbReference>
<keyword evidence="4" id="KW-0732">Signal</keyword>
<gene>
    <name evidence="6" type="ORF">SELO1098_LOCUS12553</name>
</gene>
<dbReference type="InterPro" id="IPR039417">
    <property type="entry name" value="Peptidase_C1A_papain-like"/>
</dbReference>
<dbReference type="GO" id="GO:0006508">
    <property type="term" value="P:proteolysis"/>
    <property type="evidence" value="ECO:0007669"/>
    <property type="project" value="InterPro"/>
</dbReference>
<evidence type="ECO:0000256" key="4">
    <source>
        <dbReference type="SAM" id="SignalP"/>
    </source>
</evidence>
<dbReference type="Gene3D" id="3.90.70.10">
    <property type="entry name" value="Cysteine proteinases"/>
    <property type="match status" value="2"/>
</dbReference>
<keyword evidence="2" id="KW-0865">Zymogen</keyword>
<dbReference type="AlphaFoldDB" id="A0A7S3H2Y4"/>
<dbReference type="InterPro" id="IPR000668">
    <property type="entry name" value="Peptidase_C1A_C"/>
</dbReference>
<dbReference type="EMBL" id="HBIC01025445">
    <property type="protein sequence ID" value="CAE0283718.1"/>
    <property type="molecule type" value="Transcribed_RNA"/>
</dbReference>
<name>A0A7S3H2Y4_9STRA</name>
<evidence type="ECO:0000259" key="5">
    <source>
        <dbReference type="SMART" id="SM00645"/>
    </source>
</evidence>
<evidence type="ECO:0000313" key="6">
    <source>
        <dbReference type="EMBL" id="CAE0283718.1"/>
    </source>
</evidence>
<feature type="chain" id="PRO_5030940414" description="Peptidase C1A papain C-terminal domain-containing protein" evidence="4">
    <location>
        <begin position="19"/>
        <end position="571"/>
    </location>
</feature>
<dbReference type="InterPro" id="IPR025661">
    <property type="entry name" value="Pept_asp_AS"/>
</dbReference>
<dbReference type="Pfam" id="PF08246">
    <property type="entry name" value="Inhibitor_I29"/>
    <property type="match status" value="1"/>
</dbReference>
<dbReference type="PROSITE" id="PS00640">
    <property type="entry name" value="THIOL_PROTEASE_ASN"/>
    <property type="match status" value="1"/>
</dbReference>
<keyword evidence="3" id="KW-0472">Membrane</keyword>
<dbReference type="InterPro" id="IPR013128">
    <property type="entry name" value="Peptidase_C1A"/>
</dbReference>
<sequence>MIITYLLLLLATVVLTTAGGRIDLATVEQEYISYLRAFGKSLDRLSDPQRVEHFMSQLQIIHTHNEKKAGDGTKASSFNLQLNVMSDMLPEEVNQMFGYRNHKKNHNHKVEHSPKHNKSFRRMKHGEEEDESYYHSNLYPFFGRKNKAKAKEVLQTNTVVPESINWSNNNNPIGSSVMSSVRNQGTCGACWAFVAVATAEAALRISLSGSTTTTEKTLKMPGATEQAHIVQTQGYTMYQSSILLNNNTVSQSTVQGGPVHDNIAHYQEASSMAGSRTPRRRQNSSALFKSSFPLDLSSPLRLAWIPSLSVQQLVDCDTSFNRGCNGGSPLYAFRFIASKGLVPWSRYEYEEKVDTCNVKKATILPVAKYFIRDYGKVPMLDSAALMVAVSKGPVALGVCGTDPHFMLYSNGVFDLDTCCTDQNHAITLVGYGYDEATGLDYWLAQNSWGKLWGESGYIKLKRTEVVGQPGICGMLANPMYGTGGYILDEKGHFIDPSTSPHYPEYITDMEHWMQDNWREMMVLISGWLLCISLMILLYACYIERLMYLHAQLRAANDGYTTIEDENDNLIL</sequence>
<feature type="signal peptide" evidence="4">
    <location>
        <begin position="1"/>
        <end position="18"/>
    </location>
</feature>
<dbReference type="PRINTS" id="PR00705">
    <property type="entry name" value="PAPAIN"/>
</dbReference>
<proteinExistence type="inferred from homology"/>
<evidence type="ECO:0000256" key="3">
    <source>
        <dbReference type="SAM" id="Phobius"/>
    </source>
</evidence>